<protein>
    <submittedName>
        <fullName evidence="1">Uncharacterized protein</fullName>
    </submittedName>
</protein>
<gene>
    <name evidence="1" type="ORF">MTR67_017172</name>
</gene>
<evidence type="ECO:0000313" key="2">
    <source>
        <dbReference type="Proteomes" id="UP001234989"/>
    </source>
</evidence>
<name>A0AAF0QHG7_SOLVR</name>
<proteinExistence type="predicted"/>
<organism evidence="1 2">
    <name type="scientific">Solanum verrucosum</name>
    <dbReference type="NCBI Taxonomy" id="315347"/>
    <lineage>
        <taxon>Eukaryota</taxon>
        <taxon>Viridiplantae</taxon>
        <taxon>Streptophyta</taxon>
        <taxon>Embryophyta</taxon>
        <taxon>Tracheophyta</taxon>
        <taxon>Spermatophyta</taxon>
        <taxon>Magnoliopsida</taxon>
        <taxon>eudicotyledons</taxon>
        <taxon>Gunneridae</taxon>
        <taxon>Pentapetalae</taxon>
        <taxon>asterids</taxon>
        <taxon>lamiids</taxon>
        <taxon>Solanales</taxon>
        <taxon>Solanaceae</taxon>
        <taxon>Solanoideae</taxon>
        <taxon>Solaneae</taxon>
        <taxon>Solanum</taxon>
    </lineage>
</organism>
<evidence type="ECO:0000313" key="1">
    <source>
        <dbReference type="EMBL" id="WMV23787.1"/>
    </source>
</evidence>
<dbReference type="AlphaFoldDB" id="A0AAF0QHG7"/>
<keyword evidence="2" id="KW-1185">Reference proteome</keyword>
<dbReference type="EMBL" id="CP133615">
    <property type="protein sequence ID" value="WMV23787.1"/>
    <property type="molecule type" value="Genomic_DNA"/>
</dbReference>
<reference evidence="1" key="1">
    <citation type="submission" date="2023-08" db="EMBL/GenBank/DDBJ databases">
        <title>A de novo genome assembly of Solanum verrucosum Schlechtendal, a Mexican diploid species geographically isolated from the other diploid A-genome species in potato relatives.</title>
        <authorList>
            <person name="Hosaka K."/>
        </authorList>
    </citation>
    <scope>NUCLEOTIDE SEQUENCE</scope>
    <source>
        <tissue evidence="1">Young leaves</tissue>
    </source>
</reference>
<sequence length="28" mass="3007">MGSLGLIQPSDAAQLLSSYVQTCRSFSF</sequence>
<accession>A0AAF0QHG7</accession>
<feature type="non-terminal residue" evidence="1">
    <location>
        <position position="28"/>
    </location>
</feature>
<dbReference type="Proteomes" id="UP001234989">
    <property type="component" value="Chromosome 4"/>
</dbReference>